<protein>
    <submittedName>
        <fullName evidence="2">Uncharacterized protein</fullName>
    </submittedName>
</protein>
<evidence type="ECO:0000313" key="3">
    <source>
        <dbReference type="Proteomes" id="UP000000763"/>
    </source>
</evidence>
<name>Q654P3_ORYSJ</name>
<feature type="compositionally biased region" description="Basic and acidic residues" evidence="1">
    <location>
        <begin position="31"/>
        <end position="52"/>
    </location>
</feature>
<evidence type="ECO:0000256" key="1">
    <source>
        <dbReference type="SAM" id="MobiDB-lite"/>
    </source>
</evidence>
<organism evidence="2 3">
    <name type="scientific">Oryza sativa subsp. japonica</name>
    <name type="common">Rice</name>
    <dbReference type="NCBI Taxonomy" id="39947"/>
    <lineage>
        <taxon>Eukaryota</taxon>
        <taxon>Viridiplantae</taxon>
        <taxon>Streptophyta</taxon>
        <taxon>Embryophyta</taxon>
        <taxon>Tracheophyta</taxon>
        <taxon>Spermatophyta</taxon>
        <taxon>Magnoliopsida</taxon>
        <taxon>Liliopsida</taxon>
        <taxon>Poales</taxon>
        <taxon>Poaceae</taxon>
        <taxon>BOP clade</taxon>
        <taxon>Oryzoideae</taxon>
        <taxon>Oryzeae</taxon>
        <taxon>Oryzinae</taxon>
        <taxon>Oryza</taxon>
        <taxon>Oryza sativa</taxon>
    </lineage>
</organism>
<sequence length="144" mass="15531">MQAEQWLSREAGVAASEHREVTGGRGGSDGWRARQWAEVDEDGSRRRGRDSGEVVSVESTREPGGRQLVRRSVRKAAIGHGGRGVGPRPTRRIKWVVESEGTRHGWELICRGGRASTREQAGECETAGGAATGELATSGAKQQR</sequence>
<feature type="region of interest" description="Disordered" evidence="1">
    <location>
        <begin position="1"/>
        <end position="70"/>
    </location>
</feature>
<gene>
    <name evidence="2" type="primary">OSJNBa0091G06.23</name>
</gene>
<evidence type="ECO:0000313" key="2">
    <source>
        <dbReference type="EMBL" id="BAD45724.1"/>
    </source>
</evidence>
<proteinExistence type="predicted"/>
<accession>Q654P3</accession>
<dbReference type="EMBL" id="AP004651">
    <property type="protein sequence ID" value="BAD45724.1"/>
    <property type="molecule type" value="Genomic_DNA"/>
</dbReference>
<dbReference type="Proteomes" id="UP000000763">
    <property type="component" value="Chromosome 6"/>
</dbReference>
<dbReference type="AlphaFoldDB" id="Q654P3"/>
<feature type="region of interest" description="Disordered" evidence="1">
    <location>
        <begin position="114"/>
        <end position="144"/>
    </location>
</feature>
<feature type="compositionally biased region" description="Low complexity" evidence="1">
    <location>
        <begin position="123"/>
        <end position="144"/>
    </location>
</feature>
<reference evidence="3" key="2">
    <citation type="journal article" date="2008" name="Nucleic Acids Res.">
        <title>The rice annotation project database (RAP-DB): 2008 update.</title>
        <authorList>
            <consortium name="The rice annotation project (RAP)"/>
        </authorList>
    </citation>
    <scope>GENOME REANNOTATION</scope>
    <source>
        <strain evidence="3">cv. Nipponbare</strain>
    </source>
</reference>
<reference evidence="3" key="1">
    <citation type="journal article" date="2005" name="Nature">
        <title>The map-based sequence of the rice genome.</title>
        <authorList>
            <consortium name="International rice genome sequencing project (IRGSP)"/>
            <person name="Matsumoto T."/>
            <person name="Wu J."/>
            <person name="Kanamori H."/>
            <person name="Katayose Y."/>
            <person name="Fujisawa M."/>
            <person name="Namiki N."/>
            <person name="Mizuno H."/>
            <person name="Yamamoto K."/>
            <person name="Antonio B.A."/>
            <person name="Baba T."/>
            <person name="Sakata K."/>
            <person name="Nagamura Y."/>
            <person name="Aoki H."/>
            <person name="Arikawa K."/>
            <person name="Arita K."/>
            <person name="Bito T."/>
            <person name="Chiden Y."/>
            <person name="Fujitsuka N."/>
            <person name="Fukunaka R."/>
            <person name="Hamada M."/>
            <person name="Harada C."/>
            <person name="Hayashi A."/>
            <person name="Hijishita S."/>
            <person name="Honda M."/>
            <person name="Hosokawa S."/>
            <person name="Ichikawa Y."/>
            <person name="Idonuma A."/>
            <person name="Iijima M."/>
            <person name="Ikeda M."/>
            <person name="Ikeno M."/>
            <person name="Ito K."/>
            <person name="Ito S."/>
            <person name="Ito T."/>
            <person name="Ito Y."/>
            <person name="Ito Y."/>
            <person name="Iwabuchi A."/>
            <person name="Kamiya K."/>
            <person name="Karasawa W."/>
            <person name="Kurita K."/>
            <person name="Katagiri S."/>
            <person name="Kikuta A."/>
            <person name="Kobayashi H."/>
            <person name="Kobayashi N."/>
            <person name="Machita K."/>
            <person name="Maehara T."/>
            <person name="Masukawa M."/>
            <person name="Mizubayashi T."/>
            <person name="Mukai Y."/>
            <person name="Nagasaki H."/>
            <person name="Nagata Y."/>
            <person name="Naito S."/>
            <person name="Nakashima M."/>
            <person name="Nakama Y."/>
            <person name="Nakamichi Y."/>
            <person name="Nakamura M."/>
            <person name="Meguro A."/>
            <person name="Negishi M."/>
            <person name="Ohta I."/>
            <person name="Ohta T."/>
            <person name="Okamoto M."/>
            <person name="Ono N."/>
            <person name="Saji S."/>
            <person name="Sakaguchi M."/>
            <person name="Sakai K."/>
            <person name="Shibata M."/>
            <person name="Shimokawa T."/>
            <person name="Song J."/>
            <person name="Takazaki Y."/>
            <person name="Terasawa K."/>
            <person name="Tsugane M."/>
            <person name="Tsuji K."/>
            <person name="Ueda S."/>
            <person name="Waki K."/>
            <person name="Yamagata H."/>
            <person name="Yamamoto M."/>
            <person name="Yamamoto S."/>
            <person name="Yamane H."/>
            <person name="Yoshiki S."/>
            <person name="Yoshihara R."/>
            <person name="Yukawa K."/>
            <person name="Zhong H."/>
            <person name="Yano M."/>
            <person name="Yuan Q."/>
            <person name="Ouyang S."/>
            <person name="Liu J."/>
            <person name="Jones K.M."/>
            <person name="Gansberger K."/>
            <person name="Moffat K."/>
            <person name="Hill J."/>
            <person name="Bera J."/>
            <person name="Fadrosh D."/>
            <person name="Jin S."/>
            <person name="Johri S."/>
            <person name="Kim M."/>
            <person name="Overton L."/>
            <person name="Reardon M."/>
            <person name="Tsitrin T."/>
            <person name="Vuong H."/>
            <person name="Weaver B."/>
            <person name="Ciecko A."/>
            <person name="Tallon L."/>
            <person name="Jackson J."/>
            <person name="Pai G."/>
            <person name="Aken S.V."/>
            <person name="Utterback T."/>
            <person name="Reidmuller S."/>
            <person name="Feldblyum T."/>
            <person name="Hsiao J."/>
            <person name="Zismann V."/>
            <person name="Iobst S."/>
            <person name="de Vazeille A.R."/>
            <person name="Buell C.R."/>
            <person name="Ying K."/>
            <person name="Li Y."/>
            <person name="Lu T."/>
            <person name="Huang Y."/>
            <person name="Zhao Q."/>
            <person name="Feng Q."/>
            <person name="Zhang L."/>
            <person name="Zhu J."/>
            <person name="Weng Q."/>
            <person name="Mu J."/>
            <person name="Lu Y."/>
            <person name="Fan D."/>
            <person name="Liu Y."/>
            <person name="Guan J."/>
            <person name="Zhang Y."/>
            <person name="Yu S."/>
            <person name="Liu X."/>
            <person name="Zhang Y."/>
            <person name="Hong G."/>
            <person name="Han B."/>
            <person name="Choisne N."/>
            <person name="Demange N."/>
            <person name="Orjeda G."/>
            <person name="Samain S."/>
            <person name="Cattolico L."/>
            <person name="Pelletier E."/>
            <person name="Couloux A."/>
            <person name="Segurens B."/>
            <person name="Wincker P."/>
            <person name="D'Hont A."/>
            <person name="Scarpelli C."/>
            <person name="Weissenbach J."/>
            <person name="Salanoubat M."/>
            <person name="Quetier F."/>
            <person name="Yu Y."/>
            <person name="Kim H.R."/>
            <person name="Rambo T."/>
            <person name="Currie J."/>
            <person name="Collura K."/>
            <person name="Luo M."/>
            <person name="Yang T."/>
            <person name="Ammiraju J.S.S."/>
            <person name="Engler F."/>
            <person name="Soderlund C."/>
            <person name="Wing R.A."/>
            <person name="Palmer L.E."/>
            <person name="de la Bastide M."/>
            <person name="Spiegel L."/>
            <person name="Nascimento L."/>
            <person name="Zutavern T."/>
            <person name="O'Shaughnessy A."/>
            <person name="Dike S."/>
            <person name="Dedhia N."/>
            <person name="Preston R."/>
            <person name="Balija V."/>
            <person name="McCombie W.R."/>
            <person name="Chow T."/>
            <person name="Chen H."/>
            <person name="Chung M."/>
            <person name="Chen C."/>
            <person name="Shaw J."/>
            <person name="Wu H."/>
            <person name="Hsiao K."/>
            <person name="Chao Y."/>
            <person name="Chu M."/>
            <person name="Cheng C."/>
            <person name="Hour A."/>
            <person name="Lee P."/>
            <person name="Lin S."/>
            <person name="Lin Y."/>
            <person name="Liou J."/>
            <person name="Liu S."/>
            <person name="Hsing Y."/>
            <person name="Raghuvanshi S."/>
            <person name="Mohanty A."/>
            <person name="Bharti A.K."/>
            <person name="Gaur A."/>
            <person name="Gupta V."/>
            <person name="Kumar D."/>
            <person name="Ravi V."/>
            <person name="Vij S."/>
            <person name="Kapur A."/>
            <person name="Khurana P."/>
            <person name="Khurana P."/>
            <person name="Khurana J.P."/>
            <person name="Tyagi A.K."/>
            <person name="Gaikwad K."/>
            <person name="Singh A."/>
            <person name="Dalal V."/>
            <person name="Srivastava S."/>
            <person name="Dixit A."/>
            <person name="Pal A.K."/>
            <person name="Ghazi I.A."/>
            <person name="Yadav M."/>
            <person name="Pandit A."/>
            <person name="Bhargava A."/>
            <person name="Sureshbabu K."/>
            <person name="Batra K."/>
            <person name="Sharma T.R."/>
            <person name="Mohapatra T."/>
            <person name="Singh N.K."/>
            <person name="Messing J."/>
            <person name="Nelson A.B."/>
            <person name="Fuks G."/>
            <person name="Kavchok S."/>
            <person name="Keizer G."/>
            <person name="Linton E."/>
            <person name="Llaca V."/>
            <person name="Song R."/>
            <person name="Tanyolac B."/>
            <person name="Young S."/>
            <person name="Ho-Il K."/>
            <person name="Hahn J.H."/>
            <person name="Sangsakoo G."/>
            <person name="Vanavichit A."/>
            <person name="de Mattos Luiz.A.T."/>
            <person name="Zimmer P.D."/>
            <person name="Malone G."/>
            <person name="Dellagostin O."/>
            <person name="de Oliveira A.C."/>
            <person name="Bevan M."/>
            <person name="Bancroft I."/>
            <person name="Minx P."/>
            <person name="Cordum H."/>
            <person name="Wilson R."/>
            <person name="Cheng Z."/>
            <person name="Jin W."/>
            <person name="Jiang J."/>
            <person name="Leong S.A."/>
            <person name="Iwama H."/>
            <person name="Gojobori T."/>
            <person name="Itoh T."/>
            <person name="Niimura Y."/>
            <person name="Fujii Y."/>
            <person name="Habara T."/>
            <person name="Sakai H."/>
            <person name="Sato Y."/>
            <person name="Wilson G."/>
            <person name="Kumar K."/>
            <person name="McCouch S."/>
            <person name="Juretic N."/>
            <person name="Hoen D."/>
            <person name="Wright S."/>
            <person name="Bruskiewich R."/>
            <person name="Bureau T."/>
            <person name="Miyao A."/>
            <person name="Hirochika H."/>
            <person name="Nishikawa T."/>
            <person name="Kadowaki K."/>
            <person name="Sugiura M."/>
            <person name="Burr B."/>
            <person name="Sasaki T."/>
        </authorList>
    </citation>
    <scope>NUCLEOTIDE SEQUENCE [LARGE SCALE GENOMIC DNA]</scope>
    <source>
        <strain evidence="3">cv. Nipponbare</strain>
    </source>
</reference>